<dbReference type="EMBL" id="CP022474">
    <property type="protein sequence ID" value="ASN59786.1"/>
    <property type="molecule type" value="Genomic_DNA"/>
</dbReference>
<accession>A0AAC9UNN8</accession>
<evidence type="ECO:0008006" key="3">
    <source>
        <dbReference type="Google" id="ProtNLM"/>
    </source>
</evidence>
<evidence type="ECO:0000313" key="1">
    <source>
        <dbReference type="EMBL" id="ASN59786.1"/>
    </source>
</evidence>
<dbReference type="RefSeq" id="WP_089556496.1">
    <property type="nucleotide sequence ID" value="NZ_CP022474.1"/>
</dbReference>
<dbReference type="InterPro" id="IPR024524">
    <property type="entry name" value="DUF3800"/>
</dbReference>
<gene>
    <name evidence="1" type="ORF">CG419_03725</name>
</gene>
<dbReference type="AlphaFoldDB" id="A0AAC9UNN8"/>
<protein>
    <recommendedName>
        <fullName evidence="3">DUF3800 domain-containing protein</fullName>
    </recommendedName>
</protein>
<dbReference type="Pfam" id="PF12686">
    <property type="entry name" value="DUF3800"/>
    <property type="match status" value="1"/>
</dbReference>
<proteinExistence type="predicted"/>
<name>A0AAC9UNN8_LATCU</name>
<dbReference type="Proteomes" id="UP000199749">
    <property type="component" value="Chromosome"/>
</dbReference>
<sequence>MSILYIDECGTSTLKTTKSTIEDGNSDYFIMSGILIETEEMENMYWSYRKLKEDFLEDDLIELKSSLKKIKFCDEKLKSNDRRQLKNELKTEVYNLISNSNCKIFGAQFDKIKMCNTEKIKTKDDVYRLCFETLLEGLVSYINSNEIDSKIIVMIDGMGKDHNKKIYKAYRDALASKKEVLKNFNEKRFSPTINFVDSEFTFGCQLADFVAGAFWRGLERNEKKFSKLLIPRLPKGQNGEFINFSYRICK</sequence>
<reference evidence="1 2" key="1">
    <citation type="submission" date="2017-07" db="EMBL/GenBank/DDBJ databases">
        <title>Lactobacillus curvatus MRS6 whole genome.</title>
        <authorList>
            <person name="Jans C."/>
            <person name="Lagler S."/>
            <person name="Lacroix C."/>
            <person name="Meile L."/>
            <person name="Stevens M.J.A."/>
        </authorList>
    </citation>
    <scope>NUCLEOTIDE SEQUENCE [LARGE SCALE GENOMIC DNA]</scope>
    <source>
        <strain evidence="1 2">MRS6</strain>
    </source>
</reference>
<organism evidence="1 2">
    <name type="scientific">Latilactobacillus curvatus</name>
    <name type="common">Lactobacillus curvatus</name>
    <dbReference type="NCBI Taxonomy" id="28038"/>
    <lineage>
        <taxon>Bacteria</taxon>
        <taxon>Bacillati</taxon>
        <taxon>Bacillota</taxon>
        <taxon>Bacilli</taxon>
        <taxon>Lactobacillales</taxon>
        <taxon>Lactobacillaceae</taxon>
        <taxon>Latilactobacillus</taxon>
    </lineage>
</organism>
<evidence type="ECO:0000313" key="2">
    <source>
        <dbReference type="Proteomes" id="UP000199749"/>
    </source>
</evidence>